<organism evidence="14 15">
    <name type="scientific">Tenacibaculum aiptasiae</name>
    <dbReference type="NCBI Taxonomy" id="426481"/>
    <lineage>
        <taxon>Bacteria</taxon>
        <taxon>Pseudomonadati</taxon>
        <taxon>Bacteroidota</taxon>
        <taxon>Flavobacteriia</taxon>
        <taxon>Flavobacteriales</taxon>
        <taxon>Flavobacteriaceae</taxon>
        <taxon>Tenacibaculum</taxon>
    </lineage>
</organism>
<dbReference type="PANTHER" id="PTHR11533">
    <property type="entry name" value="PROTEASE M1 ZINC METALLOPROTEASE"/>
    <property type="match status" value="1"/>
</dbReference>
<keyword evidence="8" id="KW-0479">Metal-binding</keyword>
<dbReference type="GO" id="GO:0008270">
    <property type="term" value="F:zinc ion binding"/>
    <property type="evidence" value="ECO:0007669"/>
    <property type="project" value="InterPro"/>
</dbReference>
<evidence type="ECO:0000259" key="12">
    <source>
        <dbReference type="Pfam" id="PF01433"/>
    </source>
</evidence>
<evidence type="ECO:0000256" key="5">
    <source>
        <dbReference type="ARBA" id="ARBA00015611"/>
    </source>
</evidence>
<dbReference type="RefSeq" id="WP_150898864.1">
    <property type="nucleotide sequence ID" value="NZ_WAAU01000008.1"/>
</dbReference>
<dbReference type="Gene3D" id="2.60.40.1730">
    <property type="entry name" value="tricorn interacting facor f3 domain"/>
    <property type="match status" value="1"/>
</dbReference>
<dbReference type="PANTHER" id="PTHR11533:SF174">
    <property type="entry name" value="PUROMYCIN-SENSITIVE AMINOPEPTIDASE-RELATED"/>
    <property type="match status" value="1"/>
</dbReference>
<comment type="caution">
    <text evidence="14">The sequence shown here is derived from an EMBL/GenBank/DDBJ whole genome shotgun (WGS) entry which is preliminary data.</text>
</comment>
<evidence type="ECO:0000256" key="1">
    <source>
        <dbReference type="ARBA" id="ARBA00000098"/>
    </source>
</evidence>
<evidence type="ECO:0000256" key="8">
    <source>
        <dbReference type="ARBA" id="ARBA00022723"/>
    </source>
</evidence>
<keyword evidence="7" id="KW-0645">Protease</keyword>
<keyword evidence="11" id="KW-0482">Metalloprotease</keyword>
<dbReference type="AlphaFoldDB" id="A0A7J5APS7"/>
<dbReference type="GO" id="GO:0016020">
    <property type="term" value="C:membrane"/>
    <property type="evidence" value="ECO:0007669"/>
    <property type="project" value="TreeGrafter"/>
</dbReference>
<keyword evidence="10" id="KW-0862">Zinc</keyword>
<dbReference type="Gene3D" id="1.10.390.10">
    <property type="entry name" value="Neutral Protease Domain 2"/>
    <property type="match status" value="1"/>
</dbReference>
<proteinExistence type="inferred from homology"/>
<dbReference type="GO" id="GO:0043171">
    <property type="term" value="P:peptide catabolic process"/>
    <property type="evidence" value="ECO:0007669"/>
    <property type="project" value="TreeGrafter"/>
</dbReference>
<keyword evidence="6" id="KW-0031">Aminopeptidase</keyword>
<comment type="similarity">
    <text evidence="3">Belongs to the peptidase M1 family.</text>
</comment>
<reference evidence="14 15" key="1">
    <citation type="submission" date="2019-09" db="EMBL/GenBank/DDBJ databases">
        <authorList>
            <person name="Cao W.R."/>
        </authorList>
    </citation>
    <scope>NUCLEOTIDE SEQUENCE [LARGE SCALE GENOMIC DNA]</scope>
    <source>
        <strain evidence="15">a4</strain>
    </source>
</reference>
<dbReference type="OrthoDB" id="100605at2"/>
<dbReference type="InterPro" id="IPR042097">
    <property type="entry name" value="Aminopeptidase_N-like_N_sf"/>
</dbReference>
<evidence type="ECO:0000256" key="7">
    <source>
        <dbReference type="ARBA" id="ARBA00022670"/>
    </source>
</evidence>
<name>A0A7J5APS7_9FLAO</name>
<evidence type="ECO:0000313" key="15">
    <source>
        <dbReference type="Proteomes" id="UP000467305"/>
    </source>
</evidence>
<dbReference type="GO" id="GO:0042277">
    <property type="term" value="F:peptide binding"/>
    <property type="evidence" value="ECO:0007669"/>
    <property type="project" value="TreeGrafter"/>
</dbReference>
<keyword evidence="15" id="KW-1185">Reference proteome</keyword>
<dbReference type="GO" id="GO:0005737">
    <property type="term" value="C:cytoplasm"/>
    <property type="evidence" value="ECO:0007669"/>
    <property type="project" value="TreeGrafter"/>
</dbReference>
<feature type="domain" description="Peptidase M1 membrane alanine aminopeptidase" evidence="12">
    <location>
        <begin position="261"/>
        <end position="466"/>
    </location>
</feature>
<dbReference type="InterPro" id="IPR011989">
    <property type="entry name" value="ARM-like"/>
</dbReference>
<dbReference type="InterPro" id="IPR045357">
    <property type="entry name" value="Aminopeptidase_N-like_N"/>
</dbReference>
<evidence type="ECO:0000256" key="2">
    <source>
        <dbReference type="ARBA" id="ARBA00001947"/>
    </source>
</evidence>
<evidence type="ECO:0000256" key="9">
    <source>
        <dbReference type="ARBA" id="ARBA00022801"/>
    </source>
</evidence>
<evidence type="ECO:0000256" key="10">
    <source>
        <dbReference type="ARBA" id="ARBA00022833"/>
    </source>
</evidence>
<comment type="catalytic activity">
    <reaction evidence="1">
        <text>Release of an N-terminal amino acid, Xaa-|-Yaa- from a peptide, amide or arylamide. Xaa is preferably Ala, but may be most amino acids including Pro (slow action). When a terminal hydrophobic residue is followed by a prolyl residue, the two may be released as an intact Xaa-Pro dipeptide.</text>
        <dbReference type="EC" id="3.4.11.2"/>
    </reaction>
</comment>
<evidence type="ECO:0000259" key="13">
    <source>
        <dbReference type="Pfam" id="PF17900"/>
    </source>
</evidence>
<dbReference type="InterPro" id="IPR016024">
    <property type="entry name" value="ARM-type_fold"/>
</dbReference>
<dbReference type="InterPro" id="IPR050344">
    <property type="entry name" value="Peptidase_M1_aminopeptidases"/>
</dbReference>
<dbReference type="PRINTS" id="PR00756">
    <property type="entry name" value="ALADIPTASE"/>
</dbReference>
<dbReference type="Proteomes" id="UP000467305">
    <property type="component" value="Unassembled WGS sequence"/>
</dbReference>
<feature type="domain" description="Aminopeptidase N-like N-terminal" evidence="13">
    <location>
        <begin position="38"/>
        <end position="223"/>
    </location>
</feature>
<evidence type="ECO:0000256" key="11">
    <source>
        <dbReference type="ARBA" id="ARBA00023049"/>
    </source>
</evidence>
<dbReference type="SUPFAM" id="SSF63737">
    <property type="entry name" value="Leukotriene A4 hydrolase N-terminal domain"/>
    <property type="match status" value="1"/>
</dbReference>
<dbReference type="Pfam" id="PF13646">
    <property type="entry name" value="HEAT_2"/>
    <property type="match status" value="1"/>
</dbReference>
<dbReference type="Pfam" id="PF17900">
    <property type="entry name" value="Peptidase_M1_N"/>
    <property type="match status" value="1"/>
</dbReference>
<gene>
    <name evidence="14" type="ORF">F7018_04730</name>
</gene>
<dbReference type="CDD" id="cd09603">
    <property type="entry name" value="M1_APN_like"/>
    <property type="match status" value="1"/>
</dbReference>
<dbReference type="EC" id="3.4.11.2" evidence="4"/>
<keyword evidence="9" id="KW-0378">Hydrolase</keyword>
<evidence type="ECO:0000313" key="14">
    <source>
        <dbReference type="EMBL" id="KAB1159618.1"/>
    </source>
</evidence>
<protein>
    <recommendedName>
        <fullName evidence="5">Aminopeptidase N</fullName>
        <ecNumber evidence="4">3.4.11.2</ecNumber>
    </recommendedName>
</protein>
<dbReference type="SUPFAM" id="SSF48371">
    <property type="entry name" value="ARM repeat"/>
    <property type="match status" value="1"/>
</dbReference>
<dbReference type="GO" id="GO:0005615">
    <property type="term" value="C:extracellular space"/>
    <property type="evidence" value="ECO:0007669"/>
    <property type="project" value="TreeGrafter"/>
</dbReference>
<dbReference type="Gene3D" id="1.25.10.10">
    <property type="entry name" value="Leucine-rich Repeat Variant"/>
    <property type="match status" value="1"/>
</dbReference>
<dbReference type="InterPro" id="IPR014782">
    <property type="entry name" value="Peptidase_M1_dom"/>
</dbReference>
<dbReference type="InterPro" id="IPR001930">
    <property type="entry name" value="Peptidase_M1"/>
</dbReference>
<evidence type="ECO:0000256" key="6">
    <source>
        <dbReference type="ARBA" id="ARBA00022438"/>
    </source>
</evidence>
<dbReference type="GO" id="GO:0006508">
    <property type="term" value="P:proteolysis"/>
    <property type="evidence" value="ECO:0007669"/>
    <property type="project" value="UniProtKB-KW"/>
</dbReference>
<dbReference type="InterPro" id="IPR027268">
    <property type="entry name" value="Peptidase_M4/M1_CTD_sf"/>
</dbReference>
<evidence type="ECO:0000256" key="3">
    <source>
        <dbReference type="ARBA" id="ARBA00010136"/>
    </source>
</evidence>
<accession>A0A7J5APS7</accession>
<dbReference type="GO" id="GO:0016285">
    <property type="term" value="F:alanyl aminopeptidase activity"/>
    <property type="evidence" value="ECO:0007669"/>
    <property type="project" value="UniProtKB-EC"/>
</dbReference>
<dbReference type="Pfam" id="PF01433">
    <property type="entry name" value="Peptidase_M1"/>
    <property type="match status" value="1"/>
</dbReference>
<dbReference type="SUPFAM" id="SSF55486">
    <property type="entry name" value="Metalloproteases ('zincins'), catalytic domain"/>
    <property type="match status" value="1"/>
</dbReference>
<evidence type="ECO:0000256" key="4">
    <source>
        <dbReference type="ARBA" id="ARBA00012564"/>
    </source>
</evidence>
<dbReference type="EMBL" id="WAAU01000008">
    <property type="protein sequence ID" value="KAB1159618.1"/>
    <property type="molecule type" value="Genomic_DNA"/>
</dbReference>
<sequence>MKFQKPFTLLIIFFTITLFSQTSDIYRGEKDKVHDLIHTKLKVDFNFENKELNGEEWVTLKPHFYETSKVTLDAKAMLIHKVSMNNKPLEYNYDNFELIIDLPRAYKRDEQFTIYIKYTARPEKVKQKGSAAITSAKGLYFINPTGLDENKPTQIWTQGETEASSCWFPTIDAPNQKTSQEIYITVPNKFVTLSNGKLEKQTNNANGTRTDYWNFTQKHAPYLFFMGIGEYEIVKDTYKNIPVDYYVEKKYAPYAKEIFGNTPEMLAFFSKITGIEYPWNKYAQIVGRDYVSGAMENTTAVIHGENAYQVPGQLIDDNVQENTIAHEAFHHWFGDLVTAESWSNLTVNESFANYSEYLWREYKYGKEDADSHLFEDTEAYKNGQNFDKHLVRFNYDDKEDMFDAVSYNKGGAILHMLRKYLGDEAFYAGLNKYLTANKYGAAEAHQLRLAFEEVTGKDLNWFFNQWYFNSGHPKLEISYDYNKLRKTVTVNIIQNQANEFKFPFAIDIFEGNKRTRHNVFVEGKDASFTFPFVKHPDLIQVNADGVLLCDVVENKVLSDYIHQLKHAENYMHKREALLEVAKKQDDKKAFNAIANAMSDDFYKIRILALENINLINKYSKKRVIDKIMQIAMNDSKTLVQAAAIETLGKLTDPELKSVFEKGLKSKSYSVLGKSLVGMYYIDKALAIEKSKTLPIEVKKIIATPLTRIYLEENDDEELTFIAGNVMSGMFLSQNKKIQKLYKKAFDKIAKSNKTAAIQNLADDIVAKGLQYKQYNFDKVGVNLLRQIAQKQKKEKLSNQEKNIAIVRVAMAKLLE</sequence>
<comment type="cofactor">
    <cofactor evidence="2">
        <name>Zn(2+)</name>
        <dbReference type="ChEBI" id="CHEBI:29105"/>
    </cofactor>
</comment>
<dbReference type="GO" id="GO:0070006">
    <property type="term" value="F:metalloaminopeptidase activity"/>
    <property type="evidence" value="ECO:0007669"/>
    <property type="project" value="TreeGrafter"/>
</dbReference>